<protein>
    <recommendedName>
        <fullName evidence="5">Cupin type-1 domain-containing protein</fullName>
    </recommendedName>
</protein>
<dbReference type="Gene3D" id="2.60.120.10">
    <property type="entry name" value="Jelly Rolls"/>
    <property type="match status" value="2"/>
</dbReference>
<dbReference type="PANTHER" id="PTHR31189">
    <property type="entry name" value="OS03G0336100 PROTEIN-RELATED"/>
    <property type="match status" value="1"/>
</dbReference>
<dbReference type="Pfam" id="PF00190">
    <property type="entry name" value="Cupin_1"/>
    <property type="match status" value="1"/>
</dbReference>
<feature type="compositionally biased region" description="Basic and acidic residues" evidence="3">
    <location>
        <begin position="513"/>
        <end position="527"/>
    </location>
</feature>
<name>A0A0L9TZR4_PHAAN</name>
<evidence type="ECO:0000259" key="5">
    <source>
        <dbReference type="SMART" id="SM00835"/>
    </source>
</evidence>
<dbReference type="Gramene" id="KOM36078">
    <property type="protein sequence ID" value="KOM36078"/>
    <property type="gene ID" value="LR48_Vigan02g222800"/>
</dbReference>
<keyword evidence="1 4" id="KW-0732">Signal</keyword>
<dbReference type="InterPro" id="IPR050253">
    <property type="entry name" value="Seed_Storage-Functional"/>
</dbReference>
<feature type="signal peptide" evidence="4">
    <location>
        <begin position="1"/>
        <end position="22"/>
    </location>
</feature>
<feature type="domain" description="Cupin type-1" evidence="5">
    <location>
        <begin position="112"/>
        <end position="270"/>
    </location>
</feature>
<dbReference type="PANTHER" id="PTHR31189:SF41">
    <property type="entry name" value="VICILIN C72"/>
    <property type="match status" value="1"/>
</dbReference>
<dbReference type="SMART" id="SM00835">
    <property type="entry name" value="Cupin_1"/>
    <property type="match status" value="2"/>
</dbReference>
<feature type="region of interest" description="Disordered" evidence="3">
    <location>
        <begin position="490"/>
        <end position="527"/>
    </location>
</feature>
<feature type="region of interest" description="Disordered" evidence="3">
    <location>
        <begin position="89"/>
        <end position="110"/>
    </location>
</feature>
<gene>
    <name evidence="6" type="ORF">LR48_Vigan02g222800</name>
</gene>
<dbReference type="InterPro" id="IPR011051">
    <property type="entry name" value="RmlC_Cupin_sf"/>
</dbReference>
<comment type="similarity">
    <text evidence="2">Belongs to the 7S seed storage protein family.</text>
</comment>
<dbReference type="AlphaFoldDB" id="A0A0L9TZR4"/>
<dbReference type="STRING" id="3914.A0A0L9TZR4"/>
<dbReference type="CDD" id="cd02244">
    <property type="entry name" value="cupin_7S_vicilin-like_N"/>
    <property type="match status" value="1"/>
</dbReference>
<sequence length="645" mass="73238">MMRSRFPLLLLLWVVFLASVSGSFGIAYWEKENLCHNKCLRSCSSEKSTYRFQACHARCNLLKEDKEHQEVDESRQPRPFPIPFPIPIPLPLPPREHESEGSESSRKQENPFHFSSNRFHSLFKNSHGHIRLLQRFDQQSKQLQNLEDYRLLEVQLRPHTLLLPHHVDADYIIIILSGRAILTLENPDDSDSYNLQNGDVQKIPAGRTLYLINPDNEETLKVMVLARPINNPAKLETFFLSSTEVQQSYLQGFSKKTLEASFDTQFKKINRVLFGEEGKQQDEESRQEGVIVKLTKEQIRELSKHAKSSSKKTISSKDKPFNLRSGSPIYSNTLGKFYEITPEKNPQLHDMDVFVSFVNMKEGALLLPHYNSKSIVILVVNEGEANVELVGVREQQQEESGEVQRYRAELSEEDVLVIPATYPVAINATSSLNFFAFGINAENNQRNFLAGEKDNVMSDIPRQVLEVAFPGSGEETVKLIKKQTESYFVDAQPQQKQSQEKEKEEGTTTPVKAKHDPTPERGARMEQSTWREHTVLASAVTAVVMKSDVLEQPPRGREWYCECVEEERKRAPAATKQHKKEEAAAFLERIKGVLVCNERVPCRSRVGRSSRKSEKAVRGCSVGISPAECWRIQQGAGTDNTAAGT</sequence>
<dbReference type="OMA" id="NQRGPDW"/>
<accession>A0A0L9TZR4</accession>
<organism evidence="6 7">
    <name type="scientific">Phaseolus angularis</name>
    <name type="common">Azuki bean</name>
    <name type="synonym">Vigna angularis</name>
    <dbReference type="NCBI Taxonomy" id="3914"/>
    <lineage>
        <taxon>Eukaryota</taxon>
        <taxon>Viridiplantae</taxon>
        <taxon>Streptophyta</taxon>
        <taxon>Embryophyta</taxon>
        <taxon>Tracheophyta</taxon>
        <taxon>Spermatophyta</taxon>
        <taxon>Magnoliopsida</taxon>
        <taxon>eudicotyledons</taxon>
        <taxon>Gunneridae</taxon>
        <taxon>Pentapetalae</taxon>
        <taxon>rosids</taxon>
        <taxon>fabids</taxon>
        <taxon>Fabales</taxon>
        <taxon>Fabaceae</taxon>
        <taxon>Papilionoideae</taxon>
        <taxon>50 kb inversion clade</taxon>
        <taxon>NPAAA clade</taxon>
        <taxon>indigoferoid/millettioid clade</taxon>
        <taxon>Phaseoleae</taxon>
        <taxon>Vigna</taxon>
    </lineage>
</organism>
<evidence type="ECO:0000256" key="2">
    <source>
        <dbReference type="ARBA" id="ARBA00023597"/>
    </source>
</evidence>
<dbReference type="EMBL" id="CM003372">
    <property type="protein sequence ID" value="KOM36078.1"/>
    <property type="molecule type" value="Genomic_DNA"/>
</dbReference>
<dbReference type="CDD" id="cd02245">
    <property type="entry name" value="cupin_7S_vicilin-like_C"/>
    <property type="match status" value="1"/>
</dbReference>
<evidence type="ECO:0000256" key="1">
    <source>
        <dbReference type="ARBA" id="ARBA00022729"/>
    </source>
</evidence>
<evidence type="ECO:0000256" key="4">
    <source>
        <dbReference type="SAM" id="SignalP"/>
    </source>
</evidence>
<feature type="compositionally biased region" description="Basic and acidic residues" evidence="3">
    <location>
        <begin position="94"/>
        <end position="110"/>
    </location>
</feature>
<proteinExistence type="inferred from homology"/>
<evidence type="ECO:0000256" key="3">
    <source>
        <dbReference type="SAM" id="MobiDB-lite"/>
    </source>
</evidence>
<evidence type="ECO:0000313" key="7">
    <source>
        <dbReference type="Proteomes" id="UP000053144"/>
    </source>
</evidence>
<feature type="chain" id="PRO_5005595204" description="Cupin type-1 domain-containing protein" evidence="4">
    <location>
        <begin position="23"/>
        <end position="645"/>
    </location>
</feature>
<dbReference type="Proteomes" id="UP000053144">
    <property type="component" value="Chromosome 2"/>
</dbReference>
<dbReference type="InterPro" id="IPR006045">
    <property type="entry name" value="Cupin_1"/>
</dbReference>
<evidence type="ECO:0000313" key="6">
    <source>
        <dbReference type="EMBL" id="KOM36078.1"/>
    </source>
</evidence>
<feature type="domain" description="Cupin type-1" evidence="5">
    <location>
        <begin position="321"/>
        <end position="477"/>
    </location>
</feature>
<dbReference type="InterPro" id="IPR014710">
    <property type="entry name" value="RmlC-like_jellyroll"/>
</dbReference>
<reference evidence="7" key="1">
    <citation type="journal article" date="2015" name="Proc. Natl. Acad. Sci. U.S.A.">
        <title>Genome sequencing of adzuki bean (Vigna angularis) provides insight into high starch and low fat accumulation and domestication.</title>
        <authorList>
            <person name="Yang K."/>
            <person name="Tian Z."/>
            <person name="Chen C."/>
            <person name="Luo L."/>
            <person name="Zhao B."/>
            <person name="Wang Z."/>
            <person name="Yu L."/>
            <person name="Li Y."/>
            <person name="Sun Y."/>
            <person name="Li W."/>
            <person name="Chen Y."/>
            <person name="Li Y."/>
            <person name="Zhang Y."/>
            <person name="Ai D."/>
            <person name="Zhao J."/>
            <person name="Shang C."/>
            <person name="Ma Y."/>
            <person name="Wu B."/>
            <person name="Wang M."/>
            <person name="Gao L."/>
            <person name="Sun D."/>
            <person name="Zhang P."/>
            <person name="Guo F."/>
            <person name="Wang W."/>
            <person name="Li Y."/>
            <person name="Wang J."/>
            <person name="Varshney R.K."/>
            <person name="Wang J."/>
            <person name="Ling H.Q."/>
            <person name="Wan P."/>
        </authorList>
    </citation>
    <scope>NUCLEOTIDE SEQUENCE</scope>
    <source>
        <strain evidence="7">cv. Jingnong 6</strain>
    </source>
</reference>
<dbReference type="SUPFAM" id="SSF51182">
    <property type="entry name" value="RmlC-like cupins"/>
    <property type="match status" value="2"/>
</dbReference>